<feature type="compositionally biased region" description="Basic residues" evidence="1">
    <location>
        <begin position="82"/>
        <end position="100"/>
    </location>
</feature>
<feature type="compositionally biased region" description="Basic and acidic residues" evidence="1">
    <location>
        <begin position="101"/>
        <end position="119"/>
    </location>
</feature>
<evidence type="ECO:0000256" key="1">
    <source>
        <dbReference type="SAM" id="MobiDB-lite"/>
    </source>
</evidence>
<organism evidence="2 3">
    <name type="scientific">Quercus lobata</name>
    <name type="common">Valley oak</name>
    <dbReference type="NCBI Taxonomy" id="97700"/>
    <lineage>
        <taxon>Eukaryota</taxon>
        <taxon>Viridiplantae</taxon>
        <taxon>Streptophyta</taxon>
        <taxon>Embryophyta</taxon>
        <taxon>Tracheophyta</taxon>
        <taxon>Spermatophyta</taxon>
        <taxon>Magnoliopsida</taxon>
        <taxon>eudicotyledons</taxon>
        <taxon>Gunneridae</taxon>
        <taxon>Pentapetalae</taxon>
        <taxon>rosids</taxon>
        <taxon>fabids</taxon>
        <taxon>Fagales</taxon>
        <taxon>Fagaceae</taxon>
        <taxon>Quercus</taxon>
    </lineage>
</organism>
<protein>
    <submittedName>
        <fullName evidence="2">Uncharacterized protein</fullName>
    </submittedName>
</protein>
<dbReference type="Gramene" id="QL11p053759:mrna">
    <property type="protein sequence ID" value="QL11p053759:mrna"/>
    <property type="gene ID" value="QL11p053759"/>
</dbReference>
<reference evidence="2" key="2">
    <citation type="submission" date="2021-01" db="UniProtKB">
        <authorList>
            <consortium name="EnsemblPlants"/>
        </authorList>
    </citation>
    <scope>IDENTIFICATION</scope>
</reference>
<dbReference type="Proteomes" id="UP000594261">
    <property type="component" value="Chromosome 11"/>
</dbReference>
<evidence type="ECO:0000313" key="3">
    <source>
        <dbReference type="Proteomes" id="UP000594261"/>
    </source>
</evidence>
<keyword evidence="3" id="KW-1185">Reference proteome</keyword>
<gene>
    <name evidence="2" type="primary">LOC115969077</name>
</gene>
<dbReference type="EnsemblPlants" id="QL11p053759:mrna">
    <property type="protein sequence ID" value="QL11p053759:mrna"/>
    <property type="gene ID" value="QL11p053759"/>
</dbReference>
<dbReference type="InParanoid" id="A0A7N2RE12"/>
<dbReference type="AlphaFoldDB" id="A0A7N2RE12"/>
<feature type="region of interest" description="Disordered" evidence="1">
    <location>
        <begin position="80"/>
        <end position="119"/>
    </location>
</feature>
<proteinExistence type="predicted"/>
<evidence type="ECO:0000313" key="2">
    <source>
        <dbReference type="EnsemblPlants" id="QL11p053759:mrna"/>
    </source>
</evidence>
<reference evidence="2 3" key="1">
    <citation type="journal article" date="2016" name="G3 (Bethesda)">
        <title>First Draft Assembly and Annotation of the Genome of a California Endemic Oak Quercus lobata Nee (Fagaceae).</title>
        <authorList>
            <person name="Sork V.L."/>
            <person name="Fitz-Gibbon S.T."/>
            <person name="Puiu D."/>
            <person name="Crepeau M."/>
            <person name="Gugger P.F."/>
            <person name="Sherman R."/>
            <person name="Stevens K."/>
            <person name="Langley C.H."/>
            <person name="Pellegrini M."/>
            <person name="Salzberg S.L."/>
        </authorList>
    </citation>
    <scope>NUCLEOTIDE SEQUENCE [LARGE SCALE GENOMIC DNA]</scope>
    <source>
        <strain evidence="2 3">cv. SW786</strain>
    </source>
</reference>
<sequence>MEEYGVAESWTKKYSVPMIRGSVVNFYGCTDNGELLIKNATGLISFDPESRNQNFLAIEDADWVGFTANSMKSLILLDGGRKGRRESRRRRKVKGERWRRRREERVRRHGETKLTSRTA</sequence>
<dbReference type="EMBL" id="LRBV02000011">
    <property type="status" value="NOT_ANNOTATED_CDS"/>
    <property type="molecule type" value="Genomic_DNA"/>
</dbReference>
<name>A0A7N2RE12_QUELO</name>
<accession>A0A7N2RE12</accession>